<proteinExistence type="predicted"/>
<sequence length="122" mass="13296">MKKILTLILVMMAIALPSFAEGSKSDNSHSVALEFESISDGTSTVHRAPMRISIDAYYNAESNTINISYDGEAKGEVFLYLNGVLVGYESEINASFSINTPGRYTIEIIGETWIAKGSIKLP</sequence>
<keyword evidence="2" id="KW-1185">Reference proteome</keyword>
<dbReference type="EMBL" id="SRYB01000070">
    <property type="protein sequence ID" value="TGY74921.1"/>
    <property type="molecule type" value="Genomic_DNA"/>
</dbReference>
<protein>
    <submittedName>
        <fullName evidence="1">Uncharacterized protein</fullName>
    </submittedName>
</protein>
<accession>A0AC61RBB5</accession>
<name>A0AC61RBB5_9BACT</name>
<evidence type="ECO:0000313" key="1">
    <source>
        <dbReference type="EMBL" id="TGY74921.1"/>
    </source>
</evidence>
<evidence type="ECO:0000313" key="2">
    <source>
        <dbReference type="Proteomes" id="UP000306319"/>
    </source>
</evidence>
<organism evidence="1 2">
    <name type="scientific">Lepagella muris</name>
    <dbReference type="NCBI Taxonomy" id="3032870"/>
    <lineage>
        <taxon>Bacteria</taxon>
        <taxon>Pseudomonadati</taxon>
        <taxon>Bacteroidota</taxon>
        <taxon>Bacteroidia</taxon>
        <taxon>Bacteroidales</taxon>
        <taxon>Muribaculaceae</taxon>
        <taxon>Lepagella</taxon>
    </lineage>
</organism>
<comment type="caution">
    <text evidence="1">The sequence shown here is derived from an EMBL/GenBank/DDBJ whole genome shotgun (WGS) entry which is preliminary data.</text>
</comment>
<reference evidence="1" key="1">
    <citation type="submission" date="2019-04" db="EMBL/GenBank/DDBJ databases">
        <title>Microbes associate with the intestines of laboratory mice.</title>
        <authorList>
            <person name="Navarre W."/>
            <person name="Wong E."/>
            <person name="Huang K."/>
            <person name="Tropini C."/>
            <person name="Ng K."/>
            <person name="Yu B."/>
        </authorList>
    </citation>
    <scope>NUCLEOTIDE SEQUENCE</scope>
    <source>
        <strain evidence="1">NM04_E33</strain>
    </source>
</reference>
<dbReference type="Proteomes" id="UP000306319">
    <property type="component" value="Unassembled WGS sequence"/>
</dbReference>
<gene>
    <name evidence="1" type="ORF">E5331_20010</name>
</gene>